<keyword evidence="4 6" id="KW-1133">Transmembrane helix</keyword>
<dbReference type="GO" id="GO:0015123">
    <property type="term" value="F:acetate transmembrane transporter activity"/>
    <property type="evidence" value="ECO:0007669"/>
    <property type="project" value="TreeGrafter"/>
</dbReference>
<dbReference type="InterPro" id="IPR000791">
    <property type="entry name" value="Gpr1/Fun34/SatP-like"/>
</dbReference>
<gene>
    <name evidence="7" type="ORF">SISNIDRAFT_459741</name>
</gene>
<dbReference type="STRING" id="1314777.A0A164P9U6"/>
<protein>
    <submittedName>
        <fullName evidence="7">Uncharacterized protein</fullName>
    </submittedName>
</protein>
<keyword evidence="5 6" id="KW-0472">Membrane</keyword>
<dbReference type="PANTHER" id="PTHR31123">
    <property type="entry name" value="ACCUMULATION OF DYADS PROTEIN 2-RELATED"/>
    <property type="match status" value="1"/>
</dbReference>
<feature type="transmembrane region" description="Helical" evidence="6">
    <location>
        <begin position="190"/>
        <end position="211"/>
    </location>
</feature>
<dbReference type="OrthoDB" id="3648309at2759"/>
<feature type="transmembrane region" description="Helical" evidence="6">
    <location>
        <begin position="223"/>
        <end position="242"/>
    </location>
</feature>
<feature type="transmembrane region" description="Helical" evidence="6">
    <location>
        <begin position="87"/>
        <end position="108"/>
    </location>
</feature>
<evidence type="ECO:0000256" key="4">
    <source>
        <dbReference type="ARBA" id="ARBA00022989"/>
    </source>
</evidence>
<dbReference type="GO" id="GO:0005886">
    <property type="term" value="C:plasma membrane"/>
    <property type="evidence" value="ECO:0007669"/>
    <property type="project" value="TreeGrafter"/>
</dbReference>
<evidence type="ECO:0000313" key="8">
    <source>
        <dbReference type="Proteomes" id="UP000076722"/>
    </source>
</evidence>
<evidence type="ECO:0000256" key="1">
    <source>
        <dbReference type="ARBA" id="ARBA00004141"/>
    </source>
</evidence>
<accession>A0A164P9U6</accession>
<dbReference type="Pfam" id="PF01184">
    <property type="entry name" value="Gpr1_Fun34_YaaH"/>
    <property type="match status" value="1"/>
</dbReference>
<dbReference type="Proteomes" id="UP000076722">
    <property type="component" value="Unassembled WGS sequence"/>
</dbReference>
<feature type="transmembrane region" description="Helical" evidence="6">
    <location>
        <begin position="163"/>
        <end position="184"/>
    </location>
</feature>
<keyword evidence="3 6" id="KW-0812">Transmembrane</keyword>
<dbReference type="PANTHER" id="PTHR31123:SF4">
    <property type="entry name" value="PROTEIN ALCS"/>
    <property type="match status" value="1"/>
</dbReference>
<evidence type="ECO:0000313" key="7">
    <source>
        <dbReference type="EMBL" id="KZS88510.1"/>
    </source>
</evidence>
<comment type="similarity">
    <text evidence="2">Belongs to the acetate uptake transporter (AceTr) (TC 2.A.96) family.</text>
</comment>
<dbReference type="AlphaFoldDB" id="A0A164P9U6"/>
<comment type="subcellular location">
    <subcellularLocation>
        <location evidence="1">Membrane</location>
        <topology evidence="1">Multi-pass membrane protein</topology>
    </subcellularLocation>
</comment>
<organism evidence="7 8">
    <name type="scientific">Sistotremastrum niveocremeum HHB9708</name>
    <dbReference type="NCBI Taxonomy" id="1314777"/>
    <lineage>
        <taxon>Eukaryota</taxon>
        <taxon>Fungi</taxon>
        <taxon>Dikarya</taxon>
        <taxon>Basidiomycota</taxon>
        <taxon>Agaricomycotina</taxon>
        <taxon>Agaricomycetes</taxon>
        <taxon>Sistotremastrales</taxon>
        <taxon>Sistotremastraceae</taxon>
        <taxon>Sertulicium</taxon>
        <taxon>Sertulicium niveocremeum</taxon>
    </lineage>
</organism>
<dbReference type="EMBL" id="KV419436">
    <property type="protein sequence ID" value="KZS88510.1"/>
    <property type="molecule type" value="Genomic_DNA"/>
</dbReference>
<feature type="transmembrane region" description="Helical" evidence="6">
    <location>
        <begin position="120"/>
        <end position="142"/>
    </location>
</feature>
<proteinExistence type="inferred from homology"/>
<reference evidence="7 8" key="1">
    <citation type="journal article" date="2016" name="Mol. Biol. Evol.">
        <title>Comparative Genomics of Early-Diverging Mushroom-Forming Fungi Provides Insights into the Origins of Lignocellulose Decay Capabilities.</title>
        <authorList>
            <person name="Nagy L.G."/>
            <person name="Riley R."/>
            <person name="Tritt A."/>
            <person name="Adam C."/>
            <person name="Daum C."/>
            <person name="Floudas D."/>
            <person name="Sun H."/>
            <person name="Yadav J.S."/>
            <person name="Pangilinan J."/>
            <person name="Larsson K.H."/>
            <person name="Matsuura K."/>
            <person name="Barry K."/>
            <person name="Labutti K."/>
            <person name="Kuo R."/>
            <person name="Ohm R.A."/>
            <person name="Bhattacharya S.S."/>
            <person name="Shirouzu T."/>
            <person name="Yoshinaga Y."/>
            <person name="Martin F.M."/>
            <person name="Grigoriev I.V."/>
            <person name="Hibbett D.S."/>
        </authorList>
    </citation>
    <scope>NUCLEOTIDE SEQUENCE [LARGE SCALE GENOMIC DNA]</scope>
    <source>
        <strain evidence="7 8">HHB9708</strain>
    </source>
</reference>
<dbReference type="InterPro" id="IPR051633">
    <property type="entry name" value="AceTr"/>
</dbReference>
<name>A0A164P9U6_9AGAM</name>
<evidence type="ECO:0000256" key="5">
    <source>
        <dbReference type="ARBA" id="ARBA00023136"/>
    </source>
</evidence>
<evidence type="ECO:0000256" key="6">
    <source>
        <dbReference type="SAM" id="Phobius"/>
    </source>
</evidence>
<evidence type="ECO:0000256" key="3">
    <source>
        <dbReference type="ARBA" id="ARBA00022692"/>
    </source>
</evidence>
<keyword evidence="8" id="KW-1185">Reference proteome</keyword>
<sequence>MNDHKHDIEHHDDTGLRRQMTTITLSNEQFESLYLQPRDPRMDSSNSRRFGNPTPLGVSSFLLAHVPLAMDLLNFQGATAASTTTILGAFYACAGAGLYLACIMEWILGNTFPSVVFGTFGGFWISYGVIIQPSAALAASFAPASDASNGITAAAAGAATREYNAGLGMYFVVWGILCVFYFIASLRTNVPFAIVFFCLIFAFEFIAAAYFHTGQGRTSLAAAEFKIGGGFAFGTGLAGFWIDLHLLLASVGFRWNVPIFDLSGYNLLREREKAEMGKDV</sequence>
<evidence type="ECO:0000256" key="2">
    <source>
        <dbReference type="ARBA" id="ARBA00005587"/>
    </source>
</evidence>